<dbReference type="OrthoDB" id="5357734at2759"/>
<keyword evidence="3" id="KW-1185">Reference proteome</keyword>
<proteinExistence type="predicted"/>
<name>A0A7C8M1Y1_9PLEO</name>
<sequence>MNFLVLFALADGLVIRVWRQLLQGTTLSSLHDTYDSANIWPAFKRIIRLQFNVVAVACLLAATSFLRGPLFQRSLTVSENGNNYSSGSTNPATHPQAVYRTDKALVISGIFLSIASVAAIIPLYAGFWDLGRKVSLNPLEIARAFGAPLMETLDGNATADMVTIERGDLAVRYGAVERHNSEKKLRVEMTRTATVRSPWQGEIFG</sequence>
<keyword evidence="1" id="KW-1133">Transmembrane helix</keyword>
<evidence type="ECO:0000313" key="2">
    <source>
        <dbReference type="EMBL" id="KAF2865479.1"/>
    </source>
</evidence>
<feature type="transmembrane region" description="Helical" evidence="1">
    <location>
        <begin position="104"/>
        <end position="127"/>
    </location>
</feature>
<dbReference type="PANTHER" id="PTHR37576">
    <property type="entry name" value="DEFECT AT LOW TEMPERATURE PROTEIN 1"/>
    <property type="match status" value="1"/>
</dbReference>
<keyword evidence="1" id="KW-0472">Membrane</keyword>
<gene>
    <name evidence="2" type="ORF">BDV95DRAFT_586487</name>
</gene>
<evidence type="ECO:0000256" key="1">
    <source>
        <dbReference type="SAM" id="Phobius"/>
    </source>
</evidence>
<organism evidence="2 3">
    <name type="scientific">Massariosphaeria phaeospora</name>
    <dbReference type="NCBI Taxonomy" id="100035"/>
    <lineage>
        <taxon>Eukaryota</taxon>
        <taxon>Fungi</taxon>
        <taxon>Dikarya</taxon>
        <taxon>Ascomycota</taxon>
        <taxon>Pezizomycotina</taxon>
        <taxon>Dothideomycetes</taxon>
        <taxon>Pleosporomycetidae</taxon>
        <taxon>Pleosporales</taxon>
        <taxon>Pleosporales incertae sedis</taxon>
        <taxon>Massariosphaeria</taxon>
    </lineage>
</organism>
<keyword evidence="1" id="KW-0812">Transmembrane</keyword>
<dbReference type="PANTHER" id="PTHR37576:SF2">
    <property type="entry name" value="DEFECT AT LOW TEMPERATURE PROTEIN 1"/>
    <property type="match status" value="1"/>
</dbReference>
<evidence type="ECO:0000313" key="3">
    <source>
        <dbReference type="Proteomes" id="UP000481861"/>
    </source>
</evidence>
<dbReference type="Proteomes" id="UP000481861">
    <property type="component" value="Unassembled WGS sequence"/>
</dbReference>
<dbReference type="AlphaFoldDB" id="A0A7C8M1Y1"/>
<accession>A0A7C8M1Y1</accession>
<protein>
    <submittedName>
        <fullName evidence="2">Uncharacterized protein</fullName>
    </submittedName>
</protein>
<feature type="transmembrane region" description="Helical" evidence="1">
    <location>
        <begin position="46"/>
        <end position="66"/>
    </location>
</feature>
<comment type="caution">
    <text evidence="2">The sequence shown here is derived from an EMBL/GenBank/DDBJ whole genome shotgun (WGS) entry which is preliminary data.</text>
</comment>
<dbReference type="EMBL" id="JAADJZ010000033">
    <property type="protein sequence ID" value="KAF2865479.1"/>
    <property type="molecule type" value="Genomic_DNA"/>
</dbReference>
<reference evidence="2 3" key="1">
    <citation type="submission" date="2020-01" db="EMBL/GenBank/DDBJ databases">
        <authorList>
            <consortium name="DOE Joint Genome Institute"/>
            <person name="Haridas S."/>
            <person name="Albert R."/>
            <person name="Binder M."/>
            <person name="Bloem J."/>
            <person name="Labutti K."/>
            <person name="Salamov A."/>
            <person name="Andreopoulos B."/>
            <person name="Baker S.E."/>
            <person name="Barry K."/>
            <person name="Bills G."/>
            <person name="Bluhm B.H."/>
            <person name="Cannon C."/>
            <person name="Castanera R."/>
            <person name="Culley D.E."/>
            <person name="Daum C."/>
            <person name="Ezra D."/>
            <person name="Gonzalez J.B."/>
            <person name="Henrissat B."/>
            <person name="Kuo A."/>
            <person name="Liang C."/>
            <person name="Lipzen A."/>
            <person name="Lutzoni F."/>
            <person name="Magnuson J."/>
            <person name="Mondo S."/>
            <person name="Nolan M."/>
            <person name="Ohm R."/>
            <person name="Pangilinan J."/>
            <person name="Park H.-J.H."/>
            <person name="Ramirez L."/>
            <person name="Alfaro M."/>
            <person name="Sun H."/>
            <person name="Tritt A."/>
            <person name="Yoshinaga Y."/>
            <person name="Zwiers L.-H.L."/>
            <person name="Turgeon B.G."/>
            <person name="Goodwin S.B."/>
            <person name="Spatafora J.W."/>
            <person name="Crous P.W."/>
            <person name="Grigoriev I.V."/>
        </authorList>
    </citation>
    <scope>NUCLEOTIDE SEQUENCE [LARGE SCALE GENOMIC DNA]</scope>
    <source>
        <strain evidence="2 3">CBS 611.86</strain>
    </source>
</reference>